<feature type="transmembrane region" description="Helical" evidence="8">
    <location>
        <begin position="185"/>
        <end position="204"/>
    </location>
</feature>
<dbReference type="Gene3D" id="1.20.1250.20">
    <property type="entry name" value="MFS general substrate transporter like domains"/>
    <property type="match status" value="1"/>
</dbReference>
<feature type="transmembrane region" description="Helical" evidence="8">
    <location>
        <begin position="258"/>
        <end position="277"/>
    </location>
</feature>
<evidence type="ECO:0000256" key="4">
    <source>
        <dbReference type="ARBA" id="ARBA00022692"/>
    </source>
</evidence>
<feature type="transmembrane region" description="Helical" evidence="8">
    <location>
        <begin position="224"/>
        <end position="246"/>
    </location>
</feature>
<dbReference type="InterPro" id="IPR002350">
    <property type="entry name" value="Kazal_dom"/>
</dbReference>
<evidence type="ECO:0000256" key="7">
    <source>
        <dbReference type="ARBA" id="ARBA00023157"/>
    </source>
</evidence>
<dbReference type="SUPFAM" id="SSF103473">
    <property type="entry name" value="MFS general substrate transporter"/>
    <property type="match status" value="1"/>
</dbReference>
<keyword evidence="8" id="KW-0813">Transport</keyword>
<evidence type="ECO:0000256" key="6">
    <source>
        <dbReference type="ARBA" id="ARBA00023136"/>
    </source>
</evidence>
<reference evidence="11 12" key="1">
    <citation type="journal article" date="2017" name="Nat. Ecol. Evol.">
        <title>Scallop genome provides insights into evolution of bilaterian karyotype and development.</title>
        <authorList>
            <person name="Wang S."/>
            <person name="Zhang J."/>
            <person name="Jiao W."/>
            <person name="Li J."/>
            <person name="Xun X."/>
            <person name="Sun Y."/>
            <person name="Guo X."/>
            <person name="Huan P."/>
            <person name="Dong B."/>
            <person name="Zhang L."/>
            <person name="Hu X."/>
            <person name="Sun X."/>
            <person name="Wang J."/>
            <person name="Zhao C."/>
            <person name="Wang Y."/>
            <person name="Wang D."/>
            <person name="Huang X."/>
            <person name="Wang R."/>
            <person name="Lv J."/>
            <person name="Li Y."/>
            <person name="Zhang Z."/>
            <person name="Liu B."/>
            <person name="Lu W."/>
            <person name="Hui Y."/>
            <person name="Liang J."/>
            <person name="Zhou Z."/>
            <person name="Hou R."/>
            <person name="Li X."/>
            <person name="Liu Y."/>
            <person name="Li H."/>
            <person name="Ning X."/>
            <person name="Lin Y."/>
            <person name="Zhao L."/>
            <person name="Xing Q."/>
            <person name="Dou J."/>
            <person name="Li Y."/>
            <person name="Mao J."/>
            <person name="Guo H."/>
            <person name="Dou H."/>
            <person name="Li T."/>
            <person name="Mu C."/>
            <person name="Jiang W."/>
            <person name="Fu Q."/>
            <person name="Fu X."/>
            <person name="Miao Y."/>
            <person name="Liu J."/>
            <person name="Yu Q."/>
            <person name="Li R."/>
            <person name="Liao H."/>
            <person name="Li X."/>
            <person name="Kong Y."/>
            <person name="Jiang Z."/>
            <person name="Chourrout D."/>
            <person name="Li R."/>
            <person name="Bao Z."/>
        </authorList>
    </citation>
    <scope>NUCLEOTIDE SEQUENCE [LARGE SCALE GENOMIC DNA]</scope>
    <source>
        <strain evidence="11 12">PY_sf001</strain>
    </source>
</reference>
<keyword evidence="6 8" id="KW-0472">Membrane</keyword>
<evidence type="ECO:0000256" key="5">
    <source>
        <dbReference type="ARBA" id="ARBA00022989"/>
    </source>
</evidence>
<dbReference type="PROSITE" id="PS51465">
    <property type="entry name" value="KAZAL_2"/>
    <property type="match status" value="1"/>
</dbReference>
<dbReference type="PANTHER" id="PTHR11388:SF142">
    <property type="entry name" value="SOLUTE CARRIER ORGANIC ANION TRANSPORTER FAMILY MEMBER 5A1"/>
    <property type="match status" value="1"/>
</dbReference>
<feature type="transmembrane region" description="Helical" evidence="8">
    <location>
        <begin position="453"/>
        <end position="472"/>
    </location>
</feature>
<organism evidence="11 12">
    <name type="scientific">Mizuhopecten yessoensis</name>
    <name type="common">Japanese scallop</name>
    <name type="synonym">Patinopecten yessoensis</name>
    <dbReference type="NCBI Taxonomy" id="6573"/>
    <lineage>
        <taxon>Eukaryota</taxon>
        <taxon>Metazoa</taxon>
        <taxon>Spiralia</taxon>
        <taxon>Lophotrochozoa</taxon>
        <taxon>Mollusca</taxon>
        <taxon>Bivalvia</taxon>
        <taxon>Autobranchia</taxon>
        <taxon>Pteriomorphia</taxon>
        <taxon>Pectinida</taxon>
        <taxon>Pectinoidea</taxon>
        <taxon>Pectinidae</taxon>
        <taxon>Mizuhopecten</taxon>
    </lineage>
</organism>
<sequence length="519" mass="57096">MSMFYGQSQQICDGNRTGTGNLTNACADEISTESGKIGAPNRFTKTAFAIIAVGLILQGISKSPRSPLMSTYIDDNGTKTKTALYVGIISSMGIFGPAIAFGLGGLFTRIYVTLEDVPISPYHPRWIGAWWIGFLLFGCLSILASLPLLCFPRRLRPPVVLKHKNTTFNFKDFMKDLYELIRNPVYMLMILCGCFDIFAVSAFISFTPKYLETQFALPVWLANILMGMLGILSAGIGTLVGGVIVSKFKFSPLTCLKCTMVTNAIFALANSTTFFLGCSNPRIVNYNNQMDTNSSCAAQCNCDVMDYFPLCGSDGQNYFSPCQAGCTGKDQLLYTNCACVSGNATATPGLCPSDCNTWNLYGFLAMSFIGSFVACIGIMPGFIFVIRSVNDRQKPLALGLGSFLYSILGWLPAPMIFGSIVDSCCKVWSSRCQEQGACAKYDIEDFRIKRSSFEILCNLMVISIQCVVLFLARRKKDWSTEDKSGDIGLHETDGPMGNQRNNFERAPFIDRIYKVQKNQ</sequence>
<protein>
    <recommendedName>
        <fullName evidence="8">Solute carrier organic anion transporter family member</fullName>
    </recommendedName>
</protein>
<evidence type="ECO:0000313" key="11">
    <source>
        <dbReference type="EMBL" id="OWF52798.1"/>
    </source>
</evidence>
<keyword evidence="3" id="KW-1003">Cell membrane</keyword>
<keyword evidence="8" id="KW-0406">Ion transport</keyword>
<feature type="transmembrane region" description="Helical" evidence="8">
    <location>
        <begin position="396"/>
        <end position="413"/>
    </location>
</feature>
<evidence type="ECO:0000259" key="10">
    <source>
        <dbReference type="PROSITE" id="PS51465"/>
    </source>
</evidence>
<dbReference type="PANTHER" id="PTHR11388">
    <property type="entry name" value="ORGANIC ANION TRANSPORTER"/>
    <property type="match status" value="1"/>
</dbReference>
<dbReference type="Pfam" id="PF07648">
    <property type="entry name" value="Kazal_2"/>
    <property type="match status" value="1"/>
</dbReference>
<gene>
    <name evidence="11" type="ORF">KP79_PYT23389</name>
</gene>
<feature type="compositionally biased region" description="Basic and acidic residues" evidence="9">
    <location>
        <begin position="480"/>
        <end position="493"/>
    </location>
</feature>
<evidence type="ECO:0000256" key="9">
    <source>
        <dbReference type="SAM" id="MobiDB-lite"/>
    </source>
</evidence>
<keyword evidence="12" id="KW-1185">Reference proteome</keyword>
<comment type="caution">
    <text evidence="8">Lacks conserved residue(s) required for the propagation of feature annotation.</text>
</comment>
<dbReference type="GO" id="GO:0006811">
    <property type="term" value="P:monoatomic ion transport"/>
    <property type="evidence" value="ECO:0007669"/>
    <property type="project" value="UniProtKB-KW"/>
</dbReference>
<keyword evidence="4 8" id="KW-0812">Transmembrane</keyword>
<dbReference type="Pfam" id="PF03137">
    <property type="entry name" value="OATP"/>
    <property type="match status" value="1"/>
</dbReference>
<feature type="domain" description="Kazal-like" evidence="10">
    <location>
        <begin position="290"/>
        <end position="341"/>
    </location>
</feature>
<evidence type="ECO:0000313" key="12">
    <source>
        <dbReference type="Proteomes" id="UP000242188"/>
    </source>
</evidence>
<dbReference type="EMBL" id="NEDP02001638">
    <property type="protein sequence ID" value="OWF52798.1"/>
    <property type="molecule type" value="Genomic_DNA"/>
</dbReference>
<keyword evidence="7" id="KW-1015">Disulfide bond</keyword>
<dbReference type="GO" id="GO:0043252">
    <property type="term" value="P:sodium-independent organic anion transport"/>
    <property type="evidence" value="ECO:0007669"/>
    <property type="project" value="TreeGrafter"/>
</dbReference>
<dbReference type="InterPro" id="IPR036259">
    <property type="entry name" value="MFS_trans_sf"/>
</dbReference>
<dbReference type="AlphaFoldDB" id="A0A210QVK4"/>
<proteinExistence type="inferred from homology"/>
<feature type="transmembrane region" description="Helical" evidence="8">
    <location>
        <begin position="360"/>
        <end position="384"/>
    </location>
</feature>
<dbReference type="InterPro" id="IPR004156">
    <property type="entry name" value="OATP"/>
</dbReference>
<dbReference type="NCBIfam" id="TIGR00805">
    <property type="entry name" value="oat"/>
    <property type="match status" value="1"/>
</dbReference>
<dbReference type="InterPro" id="IPR036058">
    <property type="entry name" value="Kazal_dom_sf"/>
</dbReference>
<evidence type="ECO:0000256" key="2">
    <source>
        <dbReference type="ARBA" id="ARBA00009657"/>
    </source>
</evidence>
<comment type="subcellular location">
    <subcellularLocation>
        <location evidence="1 8">Cell membrane</location>
        <topology evidence="1 8">Multi-pass membrane protein</topology>
    </subcellularLocation>
</comment>
<dbReference type="GO" id="GO:0016323">
    <property type="term" value="C:basolateral plasma membrane"/>
    <property type="evidence" value="ECO:0007669"/>
    <property type="project" value="TreeGrafter"/>
</dbReference>
<comment type="caution">
    <text evidence="11">The sequence shown here is derived from an EMBL/GenBank/DDBJ whole genome shotgun (WGS) entry which is preliminary data.</text>
</comment>
<evidence type="ECO:0000256" key="1">
    <source>
        <dbReference type="ARBA" id="ARBA00004651"/>
    </source>
</evidence>
<feature type="transmembrane region" description="Helical" evidence="8">
    <location>
        <begin position="127"/>
        <end position="151"/>
    </location>
</feature>
<feature type="transmembrane region" description="Helical" evidence="8">
    <location>
        <begin position="82"/>
        <end position="107"/>
    </location>
</feature>
<dbReference type="OrthoDB" id="5062115at2759"/>
<evidence type="ECO:0000256" key="8">
    <source>
        <dbReference type="RuleBase" id="RU362056"/>
    </source>
</evidence>
<accession>A0A210QVK4</accession>
<comment type="similarity">
    <text evidence="2 8">Belongs to the organo anion transporter (TC 2.A.60) family.</text>
</comment>
<dbReference type="CDD" id="cd17336">
    <property type="entry name" value="MFS_SLCO_OATP"/>
    <property type="match status" value="1"/>
</dbReference>
<dbReference type="Proteomes" id="UP000242188">
    <property type="component" value="Unassembled WGS sequence"/>
</dbReference>
<keyword evidence="5 8" id="KW-1133">Transmembrane helix</keyword>
<name>A0A210QVK4_MIZYE</name>
<dbReference type="GO" id="GO:0015347">
    <property type="term" value="F:sodium-independent organic anion transmembrane transporter activity"/>
    <property type="evidence" value="ECO:0007669"/>
    <property type="project" value="TreeGrafter"/>
</dbReference>
<feature type="region of interest" description="Disordered" evidence="9">
    <location>
        <begin position="480"/>
        <end position="502"/>
    </location>
</feature>
<dbReference type="SUPFAM" id="SSF100895">
    <property type="entry name" value="Kazal-type serine protease inhibitors"/>
    <property type="match status" value="1"/>
</dbReference>
<evidence type="ECO:0000256" key="3">
    <source>
        <dbReference type="ARBA" id="ARBA00022475"/>
    </source>
</evidence>